<reference evidence="2 3" key="1">
    <citation type="journal article" date="2017" name="Front. Microbiol.">
        <title>Genome Sequence of Desulfurella amilsii Strain TR1 and Comparative Genomics of Desulfurellaceae Family.</title>
        <authorList>
            <person name="Florentino A.P."/>
            <person name="Stams A.J."/>
            <person name="Sanchez-Andrea I."/>
        </authorList>
    </citation>
    <scope>NUCLEOTIDE SEQUENCE [LARGE SCALE GENOMIC DNA]</scope>
    <source>
        <strain evidence="2 3">TR1</strain>
    </source>
</reference>
<evidence type="ECO:0000313" key="2">
    <source>
        <dbReference type="EMBL" id="OSS42186.1"/>
    </source>
</evidence>
<keyword evidence="3" id="KW-1185">Reference proteome</keyword>
<dbReference type="RefSeq" id="WP_086034450.1">
    <property type="nucleotide sequence ID" value="NZ_MDSU01000018.1"/>
</dbReference>
<dbReference type="EMBL" id="MDSU01000018">
    <property type="protein sequence ID" value="OSS42186.1"/>
    <property type="molecule type" value="Genomic_DNA"/>
</dbReference>
<dbReference type="STRING" id="1562698.DESAMIL20_1739"/>
<dbReference type="AlphaFoldDB" id="A0A1X4XXC5"/>
<evidence type="ECO:0000256" key="1">
    <source>
        <dbReference type="SAM" id="MobiDB-lite"/>
    </source>
</evidence>
<organism evidence="2 3">
    <name type="scientific">Desulfurella amilsii</name>
    <dbReference type="NCBI Taxonomy" id="1562698"/>
    <lineage>
        <taxon>Bacteria</taxon>
        <taxon>Pseudomonadati</taxon>
        <taxon>Campylobacterota</taxon>
        <taxon>Desulfurellia</taxon>
        <taxon>Desulfurellales</taxon>
        <taxon>Desulfurellaceae</taxon>
        <taxon>Desulfurella</taxon>
    </lineage>
</organism>
<evidence type="ECO:0000313" key="3">
    <source>
        <dbReference type="Proteomes" id="UP000194141"/>
    </source>
</evidence>
<dbReference type="Proteomes" id="UP000194141">
    <property type="component" value="Unassembled WGS sequence"/>
</dbReference>
<protein>
    <submittedName>
        <fullName evidence="2">Uncharacterized protein</fullName>
    </submittedName>
</protein>
<name>A0A1X4XXC5_9BACT</name>
<proteinExistence type="predicted"/>
<feature type="region of interest" description="Disordered" evidence="1">
    <location>
        <begin position="43"/>
        <end position="78"/>
    </location>
</feature>
<gene>
    <name evidence="2" type="ORF">DESAMIL20_1739</name>
</gene>
<comment type="caution">
    <text evidence="2">The sequence shown here is derived from an EMBL/GenBank/DDBJ whole genome shotgun (WGS) entry which is preliminary data.</text>
</comment>
<sequence>MKRVFELLVLFVFLNIPIFTYAGAWEQAQELCKQSGGNCNYNIPTPTPSIDRNYSNKPQPSAPKTYKKSRSPSLSPSESMTIGIFGSLLGGLFSGLMNPPDTTNDDYLQAQKQKEYEEQQKLLMQKKQQALKTWHAIKDQSQSETQATQQNQDQSLGFKTLGSSIVPFKWQDKINTKELSSSVALMQSQNQFDLNHEVQNFFGNRLSDLVQEGGKVFLEKYHKSNILLAETLKEQKKIKGLSKFIGDNVYENTLGIASIIVDYKIDGVAKALQSIADFSILKIGIPQASFTLEVSKVYSRFVFNLLGKDLTEISNAVGMDFDFKEFINNNFNAYQKGVYEWYAKE</sequence>
<feature type="compositionally biased region" description="Polar residues" evidence="1">
    <location>
        <begin position="43"/>
        <end position="59"/>
    </location>
</feature>
<accession>A0A1X4XXC5</accession>